<dbReference type="InterPro" id="IPR052207">
    <property type="entry name" value="Max-like/E-box_TFs"/>
</dbReference>
<dbReference type="EMBL" id="JBCLYO010000003">
    <property type="protein sequence ID" value="KAL0091746.1"/>
    <property type="molecule type" value="Genomic_DNA"/>
</dbReference>
<organism evidence="9 10">
    <name type="scientific">Phycomyces blakesleeanus</name>
    <dbReference type="NCBI Taxonomy" id="4837"/>
    <lineage>
        <taxon>Eukaryota</taxon>
        <taxon>Fungi</taxon>
        <taxon>Fungi incertae sedis</taxon>
        <taxon>Mucoromycota</taxon>
        <taxon>Mucoromycotina</taxon>
        <taxon>Mucoromycetes</taxon>
        <taxon>Mucorales</taxon>
        <taxon>Phycomycetaceae</taxon>
        <taxon>Phycomyces</taxon>
    </lineage>
</organism>
<evidence type="ECO:0000256" key="3">
    <source>
        <dbReference type="ARBA" id="ARBA00023125"/>
    </source>
</evidence>
<keyword evidence="4" id="KW-0804">Transcription</keyword>
<feature type="coiled-coil region" evidence="6">
    <location>
        <begin position="324"/>
        <end position="358"/>
    </location>
</feature>
<feature type="domain" description="BHLH" evidence="8">
    <location>
        <begin position="159"/>
        <end position="210"/>
    </location>
</feature>
<evidence type="ECO:0000256" key="1">
    <source>
        <dbReference type="ARBA" id="ARBA00004123"/>
    </source>
</evidence>
<evidence type="ECO:0000256" key="2">
    <source>
        <dbReference type="ARBA" id="ARBA00023015"/>
    </source>
</evidence>
<feature type="region of interest" description="Disordered" evidence="7">
    <location>
        <begin position="98"/>
        <end position="173"/>
    </location>
</feature>
<keyword evidence="5" id="KW-0539">Nucleus</keyword>
<keyword evidence="6" id="KW-0175">Coiled coil</keyword>
<sequence>MEREEERRRSSILQSLDQQKHRIHQRFSLLPSLTGTPPTDDLSMCLDHTIQPNYLNDGSDRLAFSPVSPVSSTLSQPTSAFKSLQDRLRSDSTAYLQQNIPTSAAHRYPQERTSTKRQASDSVDLDDDEESVRHASVSGSEGRSPKRNKPQKELLTEEEKRTNHIASEQKRRSTIRTGFKDLTDIVPTLKNINNSKSAVLFKAVEYIRYLEKRNKGLHEKVNGLEVRVEVEGVKTTKSASRSQPMKIPSLGSTNPPRKQPVTIVEPDTKKKTGSPVRDNNASHLRARGYHGHKPTLERSTEVRTPNTTKPSLISTTTAAALLAHKAQQQQLVALQEQLQLHQKLLAQQQKMRERTRNQQGPKIPPLIDARDKRSQFHRHFLPNESRTAFHSPGFDNERLGYSIAPIRPDPALEVESEERLKATVSA</sequence>
<dbReference type="Gene3D" id="4.10.280.10">
    <property type="entry name" value="Helix-loop-helix DNA-binding domain"/>
    <property type="match status" value="1"/>
</dbReference>
<dbReference type="InterPro" id="IPR036638">
    <property type="entry name" value="HLH_DNA-bd_sf"/>
</dbReference>
<reference evidence="9 10" key="1">
    <citation type="submission" date="2024-04" db="EMBL/GenBank/DDBJ databases">
        <title>Symmetric and asymmetric DNA N6-adenine methylation regulates different biological responses in Mucorales.</title>
        <authorList>
            <consortium name="Lawrence Berkeley National Laboratory"/>
            <person name="Lax C."/>
            <person name="Mondo S.J."/>
            <person name="Osorio-Concepcion M."/>
            <person name="Muszewska A."/>
            <person name="Corrochano-Luque M."/>
            <person name="Gutierrez G."/>
            <person name="Riley R."/>
            <person name="Lipzen A."/>
            <person name="Guo J."/>
            <person name="Hundley H."/>
            <person name="Amirebrahimi M."/>
            <person name="Ng V."/>
            <person name="Lorenzo-Gutierrez D."/>
            <person name="Binder U."/>
            <person name="Yang J."/>
            <person name="Song Y."/>
            <person name="Canovas D."/>
            <person name="Navarro E."/>
            <person name="Freitag M."/>
            <person name="Gabaldon T."/>
            <person name="Grigoriev I.V."/>
            <person name="Corrochano L.M."/>
            <person name="Nicolas F.E."/>
            <person name="Garre V."/>
        </authorList>
    </citation>
    <scope>NUCLEOTIDE SEQUENCE [LARGE SCALE GENOMIC DNA]</scope>
    <source>
        <strain evidence="9 10">L51</strain>
    </source>
</reference>
<keyword evidence="3" id="KW-0238">DNA-binding</keyword>
<evidence type="ECO:0000256" key="4">
    <source>
        <dbReference type="ARBA" id="ARBA00023163"/>
    </source>
</evidence>
<dbReference type="Pfam" id="PF00010">
    <property type="entry name" value="HLH"/>
    <property type="match status" value="1"/>
</dbReference>
<evidence type="ECO:0000256" key="7">
    <source>
        <dbReference type="SAM" id="MobiDB-lite"/>
    </source>
</evidence>
<evidence type="ECO:0000256" key="5">
    <source>
        <dbReference type="ARBA" id="ARBA00023242"/>
    </source>
</evidence>
<comment type="caution">
    <text evidence="9">The sequence shown here is derived from an EMBL/GenBank/DDBJ whole genome shotgun (WGS) entry which is preliminary data.</text>
</comment>
<name>A0ABR3B9F3_PHYBL</name>
<dbReference type="PANTHER" id="PTHR15741">
    <property type="entry name" value="BASIC HELIX-LOOP-HELIX ZIP TRANSCRIPTION FACTOR"/>
    <property type="match status" value="1"/>
</dbReference>
<dbReference type="Proteomes" id="UP001448207">
    <property type="component" value="Unassembled WGS sequence"/>
</dbReference>
<evidence type="ECO:0000313" key="10">
    <source>
        <dbReference type="Proteomes" id="UP001448207"/>
    </source>
</evidence>
<keyword evidence="2" id="KW-0805">Transcription regulation</keyword>
<proteinExistence type="predicted"/>
<feature type="compositionally biased region" description="Basic and acidic residues" evidence="7">
    <location>
        <begin position="150"/>
        <end position="171"/>
    </location>
</feature>
<gene>
    <name evidence="9" type="ORF">J3Q64DRAFT_1725131</name>
</gene>
<evidence type="ECO:0000256" key="6">
    <source>
        <dbReference type="SAM" id="Coils"/>
    </source>
</evidence>
<dbReference type="SUPFAM" id="SSF47459">
    <property type="entry name" value="HLH, helix-loop-helix DNA-binding domain"/>
    <property type="match status" value="1"/>
</dbReference>
<dbReference type="PANTHER" id="PTHR15741:SF27">
    <property type="entry name" value="TRANSCRIPTION FACTOR AP-4"/>
    <property type="match status" value="1"/>
</dbReference>
<protein>
    <recommendedName>
        <fullName evidence="8">BHLH domain-containing protein</fullName>
    </recommendedName>
</protein>
<accession>A0ABR3B9F3</accession>
<evidence type="ECO:0000313" key="9">
    <source>
        <dbReference type="EMBL" id="KAL0091746.1"/>
    </source>
</evidence>
<keyword evidence="10" id="KW-1185">Reference proteome</keyword>
<evidence type="ECO:0000259" key="8">
    <source>
        <dbReference type="PROSITE" id="PS50888"/>
    </source>
</evidence>
<dbReference type="SMART" id="SM00353">
    <property type="entry name" value="HLH"/>
    <property type="match status" value="1"/>
</dbReference>
<dbReference type="InterPro" id="IPR011598">
    <property type="entry name" value="bHLH_dom"/>
</dbReference>
<feature type="non-terminal residue" evidence="9">
    <location>
        <position position="1"/>
    </location>
</feature>
<feature type="region of interest" description="Disordered" evidence="7">
    <location>
        <begin position="235"/>
        <end position="262"/>
    </location>
</feature>
<comment type="subcellular location">
    <subcellularLocation>
        <location evidence="1">Nucleus</location>
    </subcellularLocation>
</comment>
<dbReference type="PROSITE" id="PS50888">
    <property type="entry name" value="BHLH"/>
    <property type="match status" value="1"/>
</dbReference>